<dbReference type="EMBL" id="VTER01000005">
    <property type="protein sequence ID" value="TYS48574.1"/>
    <property type="molecule type" value="Genomic_DNA"/>
</dbReference>
<name>A0A5D4RFB1_9BACI</name>
<dbReference type="RefSeq" id="WP_148974752.1">
    <property type="nucleotide sequence ID" value="NZ_JBNIKU010000007.1"/>
</dbReference>
<dbReference type="Proteomes" id="UP000322139">
    <property type="component" value="Unassembled WGS sequence"/>
</dbReference>
<evidence type="ECO:0000313" key="1">
    <source>
        <dbReference type="EMBL" id="TYS48574.1"/>
    </source>
</evidence>
<organism evidence="1 2">
    <name type="scientific">Bacillus infantis</name>
    <dbReference type="NCBI Taxonomy" id="324767"/>
    <lineage>
        <taxon>Bacteria</taxon>
        <taxon>Bacillati</taxon>
        <taxon>Bacillota</taxon>
        <taxon>Bacilli</taxon>
        <taxon>Bacillales</taxon>
        <taxon>Bacillaceae</taxon>
        <taxon>Bacillus</taxon>
    </lineage>
</organism>
<gene>
    <name evidence="1" type="ORF">FZD51_10655</name>
</gene>
<sequence length="180" mass="20485">MSVKKRFFIGMAIAAVFSFIWLLPAQGSEAQIANEIAKKTNGVSIDHIEMIDNHLSVAFLHTAAGEERELYLERSLFSWEAKKEFAFTPEGIHDPIHLAFFNSPFTGEEEFNAVILRVFDKEIDRVEIVKGKKTLHSFKLLTKAADEKFGLFRTDSDEIYDAEYIAYNAEGEVVFKNKLS</sequence>
<reference evidence="1 2" key="1">
    <citation type="submission" date="2019-08" db="EMBL/GenBank/DDBJ databases">
        <title>Bacillus genomes from the desert of Cuatro Cienegas, Coahuila.</title>
        <authorList>
            <person name="Olmedo-Alvarez G."/>
        </authorList>
    </citation>
    <scope>NUCLEOTIDE SEQUENCE [LARGE SCALE GENOMIC DNA]</scope>
    <source>
        <strain evidence="1 2">CH446_14T</strain>
    </source>
</reference>
<accession>A0A5D4RFB1</accession>
<proteinExistence type="predicted"/>
<comment type="caution">
    <text evidence="1">The sequence shown here is derived from an EMBL/GenBank/DDBJ whole genome shotgun (WGS) entry which is preliminary data.</text>
</comment>
<dbReference type="AlphaFoldDB" id="A0A5D4RFB1"/>
<protein>
    <submittedName>
        <fullName evidence="1">Uncharacterized protein</fullName>
    </submittedName>
</protein>
<evidence type="ECO:0000313" key="2">
    <source>
        <dbReference type="Proteomes" id="UP000322139"/>
    </source>
</evidence>